<feature type="compositionally biased region" description="Polar residues" evidence="1">
    <location>
        <begin position="342"/>
        <end position="353"/>
    </location>
</feature>
<dbReference type="PROSITE" id="PS50888">
    <property type="entry name" value="BHLH"/>
    <property type="match status" value="1"/>
</dbReference>
<evidence type="ECO:0000313" key="4">
    <source>
        <dbReference type="Proteomes" id="UP001620645"/>
    </source>
</evidence>
<dbReference type="EMBL" id="JBICCN010000138">
    <property type="protein sequence ID" value="KAL3090952.1"/>
    <property type="molecule type" value="Genomic_DNA"/>
</dbReference>
<dbReference type="InterPro" id="IPR050359">
    <property type="entry name" value="bHLH_transcription_factors"/>
</dbReference>
<feature type="compositionally biased region" description="Low complexity" evidence="1">
    <location>
        <begin position="166"/>
        <end position="182"/>
    </location>
</feature>
<dbReference type="SUPFAM" id="SSF47459">
    <property type="entry name" value="HLH, helix-loop-helix DNA-binding domain"/>
    <property type="match status" value="1"/>
</dbReference>
<dbReference type="InterPro" id="IPR011598">
    <property type="entry name" value="bHLH_dom"/>
</dbReference>
<feature type="compositionally biased region" description="Basic and acidic residues" evidence="1">
    <location>
        <begin position="318"/>
        <end position="337"/>
    </location>
</feature>
<protein>
    <recommendedName>
        <fullName evidence="2">BHLH domain-containing protein</fullName>
    </recommendedName>
</protein>
<feature type="region of interest" description="Disordered" evidence="1">
    <location>
        <begin position="157"/>
        <end position="188"/>
    </location>
</feature>
<feature type="domain" description="BHLH" evidence="2">
    <location>
        <begin position="77"/>
        <end position="134"/>
    </location>
</feature>
<accession>A0ABD2JK71</accession>
<evidence type="ECO:0000256" key="1">
    <source>
        <dbReference type="SAM" id="MobiDB-lite"/>
    </source>
</evidence>
<dbReference type="Gene3D" id="4.10.280.10">
    <property type="entry name" value="Helix-loop-helix DNA-binding domain"/>
    <property type="match status" value="1"/>
</dbReference>
<sequence length="353" mass="39279">MADVKQRLTTICAQAQTVNRERDEATNNSGGSAGKRNIAQLAAEKIEPYVRKRRCSGSSSERSRKRTEHLNEEEQNILRLHINSRERKRMHDMNDSLDELRKVLPFAANDERLGAKKMSKIETILLAKMRILGLTKEIAELRANNERLTREMMALKRNGQTQQKEAQQSAASVTGTASTSSQRNAPQTDGLCRKVAAIANVGLLPVPQCRIPSADANSVVSPPFVPFSTPMLSTNAAAFLMQEKSNQILGNAFAVHQLLAMKSANDFRQANGAIDFGHLSAANFPVNNQMENSHENEQPNKTTTHTIPTNRKRRPNGGRKEDKKKGVDGRDQRKSIDGIDQQVKNHQNNRQAD</sequence>
<gene>
    <name evidence="3" type="ORF">niasHS_007327</name>
</gene>
<organism evidence="3 4">
    <name type="scientific">Heterodera schachtii</name>
    <name type="common">Sugarbeet cyst nematode worm</name>
    <name type="synonym">Tylenchus schachtii</name>
    <dbReference type="NCBI Taxonomy" id="97005"/>
    <lineage>
        <taxon>Eukaryota</taxon>
        <taxon>Metazoa</taxon>
        <taxon>Ecdysozoa</taxon>
        <taxon>Nematoda</taxon>
        <taxon>Chromadorea</taxon>
        <taxon>Rhabditida</taxon>
        <taxon>Tylenchina</taxon>
        <taxon>Tylenchomorpha</taxon>
        <taxon>Tylenchoidea</taxon>
        <taxon>Heteroderidae</taxon>
        <taxon>Heteroderinae</taxon>
        <taxon>Heterodera</taxon>
    </lineage>
</organism>
<feature type="compositionally biased region" description="Polar residues" evidence="1">
    <location>
        <begin position="299"/>
        <end position="309"/>
    </location>
</feature>
<evidence type="ECO:0000313" key="3">
    <source>
        <dbReference type="EMBL" id="KAL3090952.1"/>
    </source>
</evidence>
<dbReference type="Pfam" id="PF00010">
    <property type="entry name" value="HLH"/>
    <property type="match status" value="1"/>
</dbReference>
<dbReference type="PANTHER" id="PTHR19290:SF164">
    <property type="entry name" value="BHLH DOMAIN-CONTAINING PROTEIN"/>
    <property type="match status" value="1"/>
</dbReference>
<proteinExistence type="predicted"/>
<evidence type="ECO:0000259" key="2">
    <source>
        <dbReference type="PROSITE" id="PS50888"/>
    </source>
</evidence>
<feature type="region of interest" description="Disordered" evidence="1">
    <location>
        <begin position="290"/>
        <end position="353"/>
    </location>
</feature>
<dbReference type="InterPro" id="IPR036638">
    <property type="entry name" value="HLH_DNA-bd_sf"/>
</dbReference>
<dbReference type="SMART" id="SM00353">
    <property type="entry name" value="HLH"/>
    <property type="match status" value="1"/>
</dbReference>
<dbReference type="AlphaFoldDB" id="A0ABD2JK71"/>
<reference evidence="3 4" key="1">
    <citation type="submission" date="2024-10" db="EMBL/GenBank/DDBJ databases">
        <authorList>
            <person name="Kim D."/>
        </authorList>
    </citation>
    <scope>NUCLEOTIDE SEQUENCE [LARGE SCALE GENOMIC DNA]</scope>
    <source>
        <strain evidence="3">Taebaek</strain>
    </source>
</reference>
<dbReference type="PANTHER" id="PTHR19290">
    <property type="entry name" value="BASIC HELIX-LOOP-HELIX PROTEIN NEUROGENIN-RELATED"/>
    <property type="match status" value="1"/>
</dbReference>
<name>A0ABD2JK71_HETSC</name>
<feature type="region of interest" description="Disordered" evidence="1">
    <location>
        <begin position="51"/>
        <end position="72"/>
    </location>
</feature>
<dbReference type="Proteomes" id="UP001620645">
    <property type="component" value="Unassembled WGS sequence"/>
</dbReference>
<keyword evidence="4" id="KW-1185">Reference proteome</keyword>
<comment type="caution">
    <text evidence="3">The sequence shown here is derived from an EMBL/GenBank/DDBJ whole genome shotgun (WGS) entry which is preliminary data.</text>
</comment>